<comment type="similarity">
    <text evidence="1 4">Belongs to the D-isomer specific 2-hydroxyacid dehydrogenase family.</text>
</comment>
<dbReference type="InterPro" id="IPR050418">
    <property type="entry name" value="D-iso_2-hydroxyacid_DH_PdxB"/>
</dbReference>
<accession>W6JTY5</accession>
<dbReference type="Proteomes" id="UP000035763">
    <property type="component" value="Unassembled WGS sequence"/>
</dbReference>
<comment type="caution">
    <text evidence="6">The sequence shown here is derived from an EMBL/GenBank/DDBJ whole genome shotgun (WGS) entry which is preliminary data.</text>
</comment>
<evidence type="ECO:0000256" key="4">
    <source>
        <dbReference type="RuleBase" id="RU003719"/>
    </source>
</evidence>
<evidence type="ECO:0000256" key="2">
    <source>
        <dbReference type="ARBA" id="ARBA00023002"/>
    </source>
</evidence>
<dbReference type="Gene3D" id="3.40.50.720">
    <property type="entry name" value="NAD(P)-binding Rossmann-like Domain"/>
    <property type="match status" value="2"/>
</dbReference>
<evidence type="ECO:0000259" key="5">
    <source>
        <dbReference type="SMART" id="SM00997"/>
    </source>
</evidence>
<name>W6JTY5_9MICO</name>
<evidence type="ECO:0000256" key="3">
    <source>
        <dbReference type="ARBA" id="ARBA00023027"/>
    </source>
</evidence>
<dbReference type="InterPro" id="IPR006140">
    <property type="entry name" value="D-isomer_DH_NAD-bd"/>
</dbReference>
<dbReference type="Pfam" id="PF02826">
    <property type="entry name" value="2-Hacid_dh_C"/>
    <property type="match status" value="1"/>
</dbReference>
<dbReference type="SUPFAM" id="SSF51735">
    <property type="entry name" value="NAD(P)-binding Rossmann-fold domains"/>
    <property type="match status" value="1"/>
</dbReference>
<proteinExistence type="inferred from homology"/>
<sequence length="333" mass="35098">MSQIVVLSRAGEASLPPASVKALRVRHGVRFLQRHDAPTGEEAAELLAGATVLASTNATLPVLDDALLDRLPGLRHVVLYATGYEHLDIEGLAGRGITVTTLPEYATNGVAEHALALIFASATRIHLANDKARGRAPHHVSLRGVEISNRTLAIIGMGRIGRRLAQLAGGLGMNIIGVDIDPDAVASAAAARIRMVTHEAALREADLVALTASTIEGHFPILGACELALLHPDAFVVNVGRPVLADTDAVRDRLLARRLRGYAVDEVALDPGDPIDAVLMAEGRVLQSAHSAWWRDEVLARGAQMFAQAIQAAADGAPIHVVGPRDHALAAAR</sequence>
<feature type="domain" description="S-adenosyl-L-homocysteine hydrolase NAD binding" evidence="5">
    <location>
        <begin position="142"/>
        <end position="293"/>
    </location>
</feature>
<evidence type="ECO:0000256" key="1">
    <source>
        <dbReference type="ARBA" id="ARBA00005854"/>
    </source>
</evidence>
<evidence type="ECO:0000313" key="6">
    <source>
        <dbReference type="EMBL" id="CCH72337.1"/>
    </source>
</evidence>
<keyword evidence="7" id="KW-1185">Reference proteome</keyword>
<evidence type="ECO:0000313" key="7">
    <source>
        <dbReference type="Proteomes" id="UP000035763"/>
    </source>
</evidence>
<dbReference type="GO" id="GO:0016616">
    <property type="term" value="F:oxidoreductase activity, acting on the CH-OH group of donors, NAD or NADP as acceptor"/>
    <property type="evidence" value="ECO:0007669"/>
    <property type="project" value="InterPro"/>
</dbReference>
<dbReference type="InterPro" id="IPR006139">
    <property type="entry name" value="D-isomer_2_OHA_DH_cat_dom"/>
</dbReference>
<protein>
    <submittedName>
        <fullName evidence="6">Putative D-isomer specific 2-hydroxyacid dehydrogenase NAD-binding protein</fullName>
    </submittedName>
</protein>
<reference evidence="6 7" key="1">
    <citation type="journal article" date="2013" name="ISME J.">
        <title>A metabolic model for members of the genus Tetrasphaera involved in enhanced biological phosphorus removal.</title>
        <authorList>
            <person name="Kristiansen R."/>
            <person name="Nguyen H.T.T."/>
            <person name="Saunders A.M."/>
            <person name="Nielsen J.L."/>
            <person name="Wimmer R."/>
            <person name="Le V.Q."/>
            <person name="McIlroy S.J."/>
            <person name="Petrovski S."/>
            <person name="Seviour R.J."/>
            <person name="Calteau A."/>
            <person name="Nielsen K.L."/>
            <person name="Nielsen P.H."/>
        </authorList>
    </citation>
    <scope>NUCLEOTIDE SEQUENCE [LARGE SCALE GENOMIC DNA]</scope>
    <source>
        <strain evidence="6 7">Ben110</strain>
    </source>
</reference>
<dbReference type="RefSeq" id="WP_048697609.1">
    <property type="nucleotide sequence ID" value="NZ_HG764815.1"/>
</dbReference>
<dbReference type="PANTHER" id="PTHR43761">
    <property type="entry name" value="D-ISOMER SPECIFIC 2-HYDROXYACID DEHYDROGENASE FAMILY PROTEIN (AFU_ORTHOLOGUE AFUA_1G13630)"/>
    <property type="match status" value="1"/>
</dbReference>
<dbReference type="AlphaFoldDB" id="W6JTY5"/>
<dbReference type="InterPro" id="IPR015878">
    <property type="entry name" value="Ado_hCys_hydrolase_NAD-bd"/>
</dbReference>
<dbReference type="Pfam" id="PF00389">
    <property type="entry name" value="2-Hacid_dh"/>
    <property type="match status" value="1"/>
</dbReference>
<gene>
    <name evidence="6" type="ORF">BN11_1580005</name>
</gene>
<dbReference type="OrthoDB" id="117809at2"/>
<organism evidence="6 7">
    <name type="scientific">Nostocoides australiense Ben110</name>
    <dbReference type="NCBI Taxonomy" id="1193182"/>
    <lineage>
        <taxon>Bacteria</taxon>
        <taxon>Bacillati</taxon>
        <taxon>Actinomycetota</taxon>
        <taxon>Actinomycetes</taxon>
        <taxon>Micrococcales</taxon>
        <taxon>Intrasporangiaceae</taxon>
        <taxon>Nostocoides</taxon>
    </lineage>
</organism>
<dbReference type="SMART" id="SM00997">
    <property type="entry name" value="AdoHcyase_NAD"/>
    <property type="match status" value="1"/>
</dbReference>
<dbReference type="GO" id="GO:0051287">
    <property type="term" value="F:NAD binding"/>
    <property type="evidence" value="ECO:0007669"/>
    <property type="project" value="InterPro"/>
</dbReference>
<dbReference type="EMBL" id="CAJA01000066">
    <property type="protein sequence ID" value="CCH72337.1"/>
    <property type="molecule type" value="Genomic_DNA"/>
</dbReference>
<keyword evidence="2 4" id="KW-0560">Oxidoreductase</keyword>
<dbReference type="PANTHER" id="PTHR43761:SF1">
    <property type="entry name" value="D-ISOMER SPECIFIC 2-HYDROXYACID DEHYDROGENASE CATALYTIC DOMAIN-CONTAINING PROTEIN-RELATED"/>
    <property type="match status" value="1"/>
</dbReference>
<dbReference type="SUPFAM" id="SSF52283">
    <property type="entry name" value="Formate/glycerate dehydrogenase catalytic domain-like"/>
    <property type="match status" value="1"/>
</dbReference>
<keyword evidence="3" id="KW-0520">NAD</keyword>
<dbReference type="InterPro" id="IPR036291">
    <property type="entry name" value="NAD(P)-bd_dom_sf"/>
</dbReference>
<dbReference type="STRING" id="1193182.BN11_1580005"/>